<organism evidence="1 2">
    <name type="scientific">Lactiplantibacillus plantarum subsp. plantarum</name>
    <dbReference type="NCBI Taxonomy" id="337330"/>
    <lineage>
        <taxon>Bacteria</taxon>
        <taxon>Bacillati</taxon>
        <taxon>Bacillota</taxon>
        <taxon>Bacilli</taxon>
        <taxon>Lactobacillales</taxon>
        <taxon>Lactobacillaceae</taxon>
        <taxon>Lactiplantibacillus</taxon>
    </lineage>
</organism>
<proteinExistence type="predicted"/>
<evidence type="ECO:0000313" key="2">
    <source>
        <dbReference type="Proteomes" id="UP000236990"/>
    </source>
</evidence>
<reference evidence="1 2" key="1">
    <citation type="submission" date="2017-06" db="EMBL/GenBank/DDBJ databases">
        <title>Genome sequence of Lactobacillus plantarum subsp. plantarum strain SRCM101258.</title>
        <authorList>
            <person name="Cho S.H."/>
        </authorList>
    </citation>
    <scope>NUCLEOTIDE SEQUENCE [LARGE SCALE GENOMIC DNA]</scope>
    <source>
        <strain evidence="1 2">SRCM101258</strain>
    </source>
</reference>
<sequence>MTLEFEPVQLRAYFVLWHTRRGWSRLRNGRTNGARRRHYGFQYRDKGASQLTAGPNG</sequence>
<dbReference type="Proteomes" id="UP000236990">
    <property type="component" value="Unassembled WGS sequence"/>
</dbReference>
<dbReference type="AlphaFoldDB" id="A0A2S3U2H9"/>
<dbReference type="EMBL" id="NKCZ01000122">
    <property type="protein sequence ID" value="POD82268.1"/>
    <property type="molecule type" value="Genomic_DNA"/>
</dbReference>
<comment type="caution">
    <text evidence="1">The sequence shown here is derived from an EMBL/GenBank/DDBJ whole genome shotgun (WGS) entry which is preliminary data.</text>
</comment>
<protein>
    <submittedName>
        <fullName evidence="1">Uncharacterized protein</fullName>
    </submittedName>
</protein>
<evidence type="ECO:0000313" key="1">
    <source>
        <dbReference type="EMBL" id="POD82268.1"/>
    </source>
</evidence>
<gene>
    <name evidence="1" type="ORF">S101258_02818</name>
</gene>
<name>A0A2S3U2H9_LACPN</name>
<accession>A0A2S3U2H9</accession>